<evidence type="ECO:0000313" key="3">
    <source>
        <dbReference type="EMBL" id="MFC0581580.1"/>
    </source>
</evidence>
<dbReference type="InterPro" id="IPR009045">
    <property type="entry name" value="Zn_M74/Hedgehog-like"/>
</dbReference>
<dbReference type="Pfam" id="PF02557">
    <property type="entry name" value="VanY"/>
    <property type="match status" value="1"/>
</dbReference>
<name>A0ABV6P8W8_9MICC</name>
<gene>
    <name evidence="3" type="ORF">ACFFFR_04150</name>
</gene>
<dbReference type="Proteomes" id="UP001589862">
    <property type="component" value="Unassembled WGS sequence"/>
</dbReference>
<proteinExistence type="predicted"/>
<dbReference type="InterPro" id="IPR052354">
    <property type="entry name" value="Cell_Wall_Dynamics_Protein"/>
</dbReference>
<feature type="signal peptide" evidence="1">
    <location>
        <begin position="1"/>
        <end position="29"/>
    </location>
</feature>
<dbReference type="CDD" id="cd14814">
    <property type="entry name" value="Peptidase_M15"/>
    <property type="match status" value="1"/>
</dbReference>
<feature type="chain" id="PRO_5047145108" evidence="1">
    <location>
        <begin position="30"/>
        <end position="433"/>
    </location>
</feature>
<keyword evidence="1" id="KW-0732">Signal</keyword>
<keyword evidence="4" id="KW-1185">Reference proteome</keyword>
<dbReference type="Gene3D" id="2.30.30.40">
    <property type="entry name" value="SH3 Domains"/>
    <property type="match status" value="1"/>
</dbReference>
<evidence type="ECO:0000256" key="1">
    <source>
        <dbReference type="SAM" id="SignalP"/>
    </source>
</evidence>
<evidence type="ECO:0000259" key="2">
    <source>
        <dbReference type="SMART" id="SM00287"/>
    </source>
</evidence>
<feature type="domain" description="SH3b" evidence="2">
    <location>
        <begin position="126"/>
        <end position="187"/>
    </location>
</feature>
<evidence type="ECO:0000313" key="4">
    <source>
        <dbReference type="Proteomes" id="UP001589862"/>
    </source>
</evidence>
<organism evidence="3 4">
    <name type="scientific">Micrococcoides hystricis</name>
    <dbReference type="NCBI Taxonomy" id="1572761"/>
    <lineage>
        <taxon>Bacteria</taxon>
        <taxon>Bacillati</taxon>
        <taxon>Actinomycetota</taxon>
        <taxon>Actinomycetes</taxon>
        <taxon>Micrococcales</taxon>
        <taxon>Micrococcaceae</taxon>
        <taxon>Micrococcoides</taxon>
    </lineage>
</organism>
<dbReference type="RefSeq" id="WP_377458270.1">
    <property type="nucleotide sequence ID" value="NZ_JBHLUB010000020.1"/>
</dbReference>
<dbReference type="SUPFAM" id="SSF55166">
    <property type="entry name" value="Hedgehog/DD-peptidase"/>
    <property type="match status" value="1"/>
</dbReference>
<dbReference type="SMART" id="SM00287">
    <property type="entry name" value="SH3b"/>
    <property type="match status" value="2"/>
</dbReference>
<dbReference type="PANTHER" id="PTHR34408">
    <property type="entry name" value="FAMILY PROTEIN, PUTATIVE-RELATED"/>
    <property type="match status" value="1"/>
</dbReference>
<dbReference type="InterPro" id="IPR003709">
    <property type="entry name" value="VanY-like_core_dom"/>
</dbReference>
<feature type="domain" description="SH3b" evidence="2">
    <location>
        <begin position="49"/>
        <end position="113"/>
    </location>
</feature>
<comment type="caution">
    <text evidence="3">The sequence shown here is derived from an EMBL/GenBank/DDBJ whole genome shotgun (WGS) entry which is preliminary data.</text>
</comment>
<dbReference type="PANTHER" id="PTHR34408:SF1">
    <property type="entry name" value="GLYCOSYL HYDROLASE FAMILY 19 DOMAIN-CONTAINING PROTEIN HI_1415"/>
    <property type="match status" value="1"/>
</dbReference>
<dbReference type="InterPro" id="IPR003646">
    <property type="entry name" value="SH3-like_bac-type"/>
</dbReference>
<accession>A0ABV6P8W8</accession>
<dbReference type="Gene3D" id="3.30.1380.10">
    <property type="match status" value="1"/>
</dbReference>
<sequence length="433" mass="48132">MKSRLKQKFAAVAASGAMLAGVGFVPAQAVSVSAIQPSSTVVAPASTLKTVNYLAKANRTVRMMSSRSRSATLIRTFSTNYTLRVDREYGSWVRARGGGKVGWIAKAHLTRTTATTTSTSPITTVSYRASVNRNTSMYASRSTSSKKVQTMFRGTVAQVTGTYGSWLRVRHNGKTGWMPSSHLTRTSAALNNPGVTGGKEVKISGKYTSNRAGLTDRYWSKSAIRLYTVAGRKVRITDIPANSVMYRDIVNERRGGSLPGWYFVRTQGTWGWVQAHMLQRTSTAPTSNSRGITAAQVKRQTNGRIPNSMLVAVPWDPEKTLIAAPALADLTRLNNAFKKRFGHNIDIDLIYRTRGTQDHLYRELGPYIAAVPGTSIHGYGMAIDVPEWTKYNFESARFKWLKANSHKYNWIHPKRLEKGSPYAEYWHFEYVGR</sequence>
<reference evidence="3 4" key="1">
    <citation type="submission" date="2024-09" db="EMBL/GenBank/DDBJ databases">
        <authorList>
            <person name="Sun Q."/>
            <person name="Mori K."/>
        </authorList>
    </citation>
    <scope>NUCLEOTIDE SEQUENCE [LARGE SCALE GENOMIC DNA]</scope>
    <source>
        <strain evidence="3 4">NCAIM B.02604</strain>
    </source>
</reference>
<dbReference type="EMBL" id="JBHLUB010000020">
    <property type="protein sequence ID" value="MFC0581580.1"/>
    <property type="molecule type" value="Genomic_DNA"/>
</dbReference>
<dbReference type="Pfam" id="PF08239">
    <property type="entry name" value="SH3_3"/>
    <property type="match status" value="1"/>
</dbReference>
<protein>
    <submittedName>
        <fullName evidence="3">SH3 domain-containing protein</fullName>
    </submittedName>
</protein>